<protein>
    <submittedName>
        <fullName evidence="1">Uncharacterized protein</fullName>
    </submittedName>
</protein>
<proteinExistence type="predicted"/>
<dbReference type="AlphaFoldDB" id="X0U0N9"/>
<sequence length="307" mass="33945">TAIQEAGGQAGLSKTNRTAIEDDLRAFGKDVESQNKRSIEVGKEQRRVAELRREGAIDTVTSEFADTLIAGELLDIDAAVERIAALPGVSRAKATDMATEAEFAARDKASERRREMRSVGAGVAQGELLVDAEIEALKKEFPGVEISRNDVRRWLNETAIYDPFSDILGYPQFLRVTGKTDASDLVKQRRAHKLAYATLDRVETAFYGLRDAAREKGVLDVRAGPFFTEDTQRFLETIGFQSPEVAAYRTVRFEYVSALLKAMQGARPSDFDLRMYLALLPFASEILSGAADAKLGNMRESMLAQIR</sequence>
<dbReference type="EMBL" id="BARS01010473">
    <property type="protein sequence ID" value="GAF93957.1"/>
    <property type="molecule type" value="Genomic_DNA"/>
</dbReference>
<name>X0U0N9_9ZZZZ</name>
<organism evidence="1">
    <name type="scientific">marine sediment metagenome</name>
    <dbReference type="NCBI Taxonomy" id="412755"/>
    <lineage>
        <taxon>unclassified sequences</taxon>
        <taxon>metagenomes</taxon>
        <taxon>ecological metagenomes</taxon>
    </lineage>
</organism>
<accession>X0U0N9</accession>
<comment type="caution">
    <text evidence="1">The sequence shown here is derived from an EMBL/GenBank/DDBJ whole genome shotgun (WGS) entry which is preliminary data.</text>
</comment>
<gene>
    <name evidence="1" type="ORF">S01H1_19400</name>
</gene>
<evidence type="ECO:0000313" key="1">
    <source>
        <dbReference type="EMBL" id="GAF93957.1"/>
    </source>
</evidence>
<reference evidence="1" key="1">
    <citation type="journal article" date="2014" name="Front. Microbiol.">
        <title>High frequency of phylogenetically diverse reductive dehalogenase-homologous genes in deep subseafloor sedimentary metagenomes.</title>
        <authorList>
            <person name="Kawai M."/>
            <person name="Futagami T."/>
            <person name="Toyoda A."/>
            <person name="Takaki Y."/>
            <person name="Nishi S."/>
            <person name="Hori S."/>
            <person name="Arai W."/>
            <person name="Tsubouchi T."/>
            <person name="Morono Y."/>
            <person name="Uchiyama I."/>
            <person name="Ito T."/>
            <person name="Fujiyama A."/>
            <person name="Inagaki F."/>
            <person name="Takami H."/>
        </authorList>
    </citation>
    <scope>NUCLEOTIDE SEQUENCE</scope>
    <source>
        <strain evidence="1">Expedition CK06-06</strain>
    </source>
</reference>
<feature type="non-terminal residue" evidence="1">
    <location>
        <position position="1"/>
    </location>
</feature>
<feature type="non-terminal residue" evidence="1">
    <location>
        <position position="307"/>
    </location>
</feature>